<feature type="region of interest" description="Disordered" evidence="1">
    <location>
        <begin position="29"/>
        <end position="48"/>
    </location>
</feature>
<sequence>MPPRPSSLLLGSIRSSSIIAARSTTVPFSSRTMSTGTPSGTAQAQATADANAPSFSSIGIKRTNIDSAPGVNLSEQQKVIVGSVLDLFEGNPTLKHFSLWNKDATFTDNITVAAGYAKYTAQFYGLPALFKPIQLQSHSVKSAGNPIEMDMSNKYVVKGINQEKVMNSVVRIHVGQDGKIDKVEDRWNGDLPSGAISDVSVDPRNWSLSPFAAVRWAVRTGSDVAWWAFCTFSWWSPFLAFRKLNAVTVPTFVTVPKNEEEDMKMKAEREKE</sequence>
<evidence type="ECO:0000313" key="2">
    <source>
        <dbReference type="EMBL" id="KAK2601370.1"/>
    </source>
</evidence>
<dbReference type="Proteomes" id="UP001265746">
    <property type="component" value="Unassembled WGS sequence"/>
</dbReference>
<protein>
    <submittedName>
        <fullName evidence="2">Uncharacterized protein</fullName>
    </submittedName>
</protein>
<keyword evidence="3" id="KW-1185">Reference proteome</keyword>
<organism evidence="2 3">
    <name type="scientific">Phomopsis amygdali</name>
    <name type="common">Fusicoccum amygdali</name>
    <dbReference type="NCBI Taxonomy" id="1214568"/>
    <lineage>
        <taxon>Eukaryota</taxon>
        <taxon>Fungi</taxon>
        <taxon>Dikarya</taxon>
        <taxon>Ascomycota</taxon>
        <taxon>Pezizomycotina</taxon>
        <taxon>Sordariomycetes</taxon>
        <taxon>Sordariomycetidae</taxon>
        <taxon>Diaporthales</taxon>
        <taxon>Diaporthaceae</taxon>
        <taxon>Diaporthe</taxon>
    </lineage>
</organism>
<dbReference type="EMBL" id="JAUJFL010000006">
    <property type="protein sequence ID" value="KAK2601370.1"/>
    <property type="molecule type" value="Genomic_DNA"/>
</dbReference>
<dbReference type="PANTHER" id="PTHR34213:SF2">
    <property type="entry name" value="NUCLEAR TRANSPORT FACTOR 2 (NTF2) FAMILY PROTEIN"/>
    <property type="match status" value="1"/>
</dbReference>
<comment type="caution">
    <text evidence="2">The sequence shown here is derived from an EMBL/GenBank/DDBJ whole genome shotgun (WGS) entry which is preliminary data.</text>
</comment>
<accession>A0AAD9S816</accession>
<feature type="compositionally biased region" description="Polar residues" evidence="1">
    <location>
        <begin position="29"/>
        <end position="40"/>
    </location>
</feature>
<dbReference type="InterPro" id="IPR032710">
    <property type="entry name" value="NTF2-like_dom_sf"/>
</dbReference>
<reference evidence="2" key="1">
    <citation type="submission" date="2023-06" db="EMBL/GenBank/DDBJ databases">
        <authorList>
            <person name="Noh H."/>
        </authorList>
    </citation>
    <scope>NUCLEOTIDE SEQUENCE</scope>
    <source>
        <strain evidence="2">DUCC20226</strain>
    </source>
</reference>
<dbReference type="PANTHER" id="PTHR34213">
    <property type="entry name" value="NUCLEAR TRANSPORT FACTOR 2 (NTF2) FAMILY PROTEIN"/>
    <property type="match status" value="1"/>
</dbReference>
<evidence type="ECO:0000256" key="1">
    <source>
        <dbReference type="SAM" id="MobiDB-lite"/>
    </source>
</evidence>
<dbReference type="SUPFAM" id="SSF54427">
    <property type="entry name" value="NTF2-like"/>
    <property type="match status" value="1"/>
</dbReference>
<proteinExistence type="predicted"/>
<dbReference type="AlphaFoldDB" id="A0AAD9S816"/>
<gene>
    <name evidence="2" type="ORF">N8I77_010825</name>
</gene>
<evidence type="ECO:0000313" key="3">
    <source>
        <dbReference type="Proteomes" id="UP001265746"/>
    </source>
</evidence>
<name>A0AAD9S816_PHOAM</name>